<protein>
    <submittedName>
        <fullName evidence="3">Monooxygenase FAD-binding</fullName>
    </submittedName>
</protein>
<reference evidence="3" key="1">
    <citation type="submission" date="2011-09" db="EMBL/GenBank/DDBJ databases">
        <title>The permanent draft genome of Mucilaginibacter paludis DSM 18603.</title>
        <authorList>
            <consortium name="US DOE Joint Genome Institute (JGI-PGF)"/>
            <person name="Lucas S."/>
            <person name="Han J."/>
            <person name="Lapidus A."/>
            <person name="Bruce D."/>
            <person name="Goodwin L."/>
            <person name="Pitluck S."/>
            <person name="Peters L."/>
            <person name="Kyrpides N."/>
            <person name="Mavromatis K."/>
            <person name="Ivanova N."/>
            <person name="Mikhailova N."/>
            <person name="Held B."/>
            <person name="Detter J.C."/>
            <person name="Tapia R."/>
            <person name="Han C."/>
            <person name="Land M."/>
            <person name="Hauser L."/>
            <person name="Markowitz V."/>
            <person name="Cheng J.-F."/>
            <person name="Hugenholtz P."/>
            <person name="Woyke T."/>
            <person name="Wu D."/>
            <person name="Tindall B."/>
            <person name="Brambilla E."/>
            <person name="Klenk H.-P."/>
            <person name="Eisen J.A."/>
        </authorList>
    </citation>
    <scope>NUCLEOTIDE SEQUENCE [LARGE SCALE GENOMIC DNA]</scope>
    <source>
        <strain evidence="3">DSM 18603</strain>
    </source>
</reference>
<dbReference type="InterPro" id="IPR053212">
    <property type="entry name" value="DHP_3-monooxygenase"/>
</dbReference>
<organism evidence="3 4">
    <name type="scientific">Mucilaginibacter paludis DSM 18603</name>
    <dbReference type="NCBI Taxonomy" id="714943"/>
    <lineage>
        <taxon>Bacteria</taxon>
        <taxon>Pseudomonadati</taxon>
        <taxon>Bacteroidota</taxon>
        <taxon>Sphingobacteriia</taxon>
        <taxon>Sphingobacteriales</taxon>
        <taxon>Sphingobacteriaceae</taxon>
        <taxon>Mucilaginibacter</taxon>
    </lineage>
</organism>
<evidence type="ECO:0000259" key="1">
    <source>
        <dbReference type="Pfam" id="PF01494"/>
    </source>
</evidence>
<name>H1Y6D3_9SPHI</name>
<dbReference type="PANTHER" id="PTHR47469:SF2">
    <property type="entry name" value="OS06G0597600 PROTEIN"/>
    <property type="match status" value="1"/>
</dbReference>
<feature type="domain" description="FAD-binding" evidence="1">
    <location>
        <begin position="3"/>
        <end position="154"/>
    </location>
</feature>
<dbReference type="OrthoDB" id="9766816at2"/>
<dbReference type="Gene3D" id="3.50.50.60">
    <property type="entry name" value="FAD/NAD(P)-binding domain"/>
    <property type="match status" value="2"/>
</dbReference>
<dbReference type="Pfam" id="PF01494">
    <property type="entry name" value="FAD_binding_3"/>
    <property type="match status" value="1"/>
</dbReference>
<dbReference type="EMBL" id="CM001403">
    <property type="protein sequence ID" value="EHQ24881.1"/>
    <property type="molecule type" value="Genomic_DNA"/>
</dbReference>
<dbReference type="Proteomes" id="UP000002774">
    <property type="component" value="Chromosome"/>
</dbReference>
<dbReference type="InterPro" id="IPR036188">
    <property type="entry name" value="FAD/NAD-bd_sf"/>
</dbReference>
<dbReference type="PANTHER" id="PTHR47469">
    <property type="entry name" value="MONOOXYGENASE-LIKE"/>
    <property type="match status" value="1"/>
</dbReference>
<dbReference type="GO" id="GO:0071949">
    <property type="term" value="F:FAD binding"/>
    <property type="evidence" value="ECO:0007669"/>
    <property type="project" value="InterPro"/>
</dbReference>
<dbReference type="AlphaFoldDB" id="H1Y6D3"/>
<dbReference type="NCBIfam" id="NF005566">
    <property type="entry name" value="PRK07236.1"/>
    <property type="match status" value="1"/>
</dbReference>
<gene>
    <name evidence="3" type="ORF">Mucpa_0700</name>
</gene>
<keyword evidence="3" id="KW-0503">Monooxygenase</keyword>
<evidence type="ECO:0000259" key="2">
    <source>
        <dbReference type="Pfam" id="PF22607"/>
    </source>
</evidence>
<dbReference type="InterPro" id="IPR002938">
    <property type="entry name" value="FAD-bd"/>
</dbReference>
<dbReference type="SUPFAM" id="SSF51905">
    <property type="entry name" value="FAD/NAD(P)-binding domain"/>
    <property type="match status" value="1"/>
</dbReference>
<keyword evidence="3" id="KW-0560">Oxidoreductase</keyword>
<dbReference type="eggNOG" id="COG0654">
    <property type="taxonomic scope" value="Bacteria"/>
</dbReference>
<dbReference type="STRING" id="714943.Mucpa_0700"/>
<evidence type="ECO:0000313" key="3">
    <source>
        <dbReference type="EMBL" id="EHQ24881.1"/>
    </source>
</evidence>
<evidence type="ECO:0000313" key="4">
    <source>
        <dbReference type="Proteomes" id="UP000002774"/>
    </source>
</evidence>
<feature type="domain" description="2,6-dihydroxypyridine 3-monooxygenase substrate binding" evidence="2">
    <location>
        <begin position="162"/>
        <end position="289"/>
    </location>
</feature>
<sequence>MKATIIGGSIGGLLTGIALQKSGYRVDIYERSASAMQGRGAGLVVQPGLMNYMIHQGISSHQLFGVPATQRQILNDRGYPTYRYENDTSFTSWNYLWQQLKAYFPEENYHYNHQLAGLHQAGDIVNGTFIDGSQIETDLLIGADGYNSVVRKHLFPDIAPLYAGYVAYRGLIPEDELTAEEIDFFADKFTLYPYSNSHLLAYLVPGNDGELGKGHRQLNWVWYLNKTEAELKELMTDKNGIERQYSMPATFLRQENIAELRSRAQIELPEILSARVQQTQNPFVQVIVDMAVPKMYEGRVVILGDAAALVRPHTASGTAKAYEDAAALAALLAQHTTVASALKQWNTVQLHYAAELISYGRRLAKGSGLGQNFIHNKY</sequence>
<dbReference type="InterPro" id="IPR054707">
    <property type="entry name" value="DhpH_subs-bd"/>
</dbReference>
<dbReference type="SUPFAM" id="SSF54373">
    <property type="entry name" value="FAD-linked reductases, C-terminal domain"/>
    <property type="match status" value="1"/>
</dbReference>
<dbReference type="HOGENOM" id="CLU_009665_0_1_10"/>
<accession>H1Y6D3</accession>
<dbReference type="PRINTS" id="PR00420">
    <property type="entry name" value="RNGMNOXGNASE"/>
</dbReference>
<dbReference type="GO" id="GO:0004497">
    <property type="term" value="F:monooxygenase activity"/>
    <property type="evidence" value="ECO:0007669"/>
    <property type="project" value="UniProtKB-KW"/>
</dbReference>
<proteinExistence type="predicted"/>
<keyword evidence="4" id="KW-1185">Reference proteome</keyword>
<dbReference type="Pfam" id="PF22607">
    <property type="entry name" value="FAD_binding-like"/>
    <property type="match status" value="1"/>
</dbReference>
<dbReference type="RefSeq" id="WP_008504473.1">
    <property type="nucleotide sequence ID" value="NZ_CM001403.1"/>
</dbReference>